<evidence type="ECO:0000313" key="1">
    <source>
        <dbReference type="EMBL" id="MPM97875.1"/>
    </source>
</evidence>
<organism evidence="1">
    <name type="scientific">bioreactor metagenome</name>
    <dbReference type="NCBI Taxonomy" id="1076179"/>
    <lineage>
        <taxon>unclassified sequences</taxon>
        <taxon>metagenomes</taxon>
        <taxon>ecological metagenomes</taxon>
    </lineage>
</organism>
<reference evidence="1" key="1">
    <citation type="submission" date="2019-08" db="EMBL/GenBank/DDBJ databases">
        <authorList>
            <person name="Kucharzyk K."/>
            <person name="Murdoch R.W."/>
            <person name="Higgins S."/>
            <person name="Loffler F."/>
        </authorList>
    </citation>
    <scope>NUCLEOTIDE SEQUENCE</scope>
</reference>
<name>A0A645E8R9_9ZZZZ</name>
<dbReference type="EMBL" id="VSSQ01044083">
    <property type="protein sequence ID" value="MPM97875.1"/>
    <property type="molecule type" value="Genomic_DNA"/>
</dbReference>
<sequence>MERPDFTVPLIRTRQGILASGIGDNEIQRAVRTGTLVRLRAGCYVDGPLDDKDLRASLGARVGAVGVRLGDSGVFSHATAADLWGLPFLGEPPDTTHVTVPRTAHGVRRAKVHQHTGSLVPEEIVALGGIRLTTVPRTLVDVARTEGFRAGVVMADCALRRCPDPEGLRRAMEASIRRLTGAVGIGQARRVAGFAVAEAESPGESLSRVIFNEQGVPAPQLQFPLVLRMPGGWTQHCRTDFAWERQRLVGEFDGKAKYERYVRRGESPGDVVFREKRREDALRAAGWRVLRWTWEELGDPAALGRRVRDALAEDG</sequence>
<accession>A0A645E8R9</accession>
<comment type="caution">
    <text evidence="1">The sequence shown here is derived from an EMBL/GenBank/DDBJ whole genome shotgun (WGS) entry which is preliminary data.</text>
</comment>
<dbReference type="AlphaFoldDB" id="A0A645E8R9"/>
<gene>
    <name evidence="1" type="ORF">SDC9_145055</name>
</gene>
<proteinExistence type="predicted"/>
<protein>
    <recommendedName>
        <fullName evidence="2">DUF559 domain-containing protein</fullName>
    </recommendedName>
</protein>
<evidence type="ECO:0008006" key="2">
    <source>
        <dbReference type="Google" id="ProtNLM"/>
    </source>
</evidence>